<dbReference type="Pfam" id="PF00593">
    <property type="entry name" value="TonB_dep_Rec_b-barrel"/>
    <property type="match status" value="1"/>
</dbReference>
<organism evidence="15 16">
    <name type="scientific">Massilia jejuensis</name>
    <dbReference type="NCBI Taxonomy" id="648894"/>
    <lineage>
        <taxon>Bacteria</taxon>
        <taxon>Pseudomonadati</taxon>
        <taxon>Pseudomonadota</taxon>
        <taxon>Betaproteobacteria</taxon>
        <taxon>Burkholderiales</taxon>
        <taxon>Oxalobacteraceae</taxon>
        <taxon>Telluria group</taxon>
        <taxon>Massilia</taxon>
    </lineage>
</organism>
<evidence type="ECO:0000256" key="11">
    <source>
        <dbReference type="RuleBase" id="RU003357"/>
    </source>
</evidence>
<feature type="domain" description="TonB-dependent receptor-like beta-barrel" evidence="13">
    <location>
        <begin position="411"/>
        <end position="815"/>
    </location>
</feature>
<keyword evidence="12" id="KW-0732">Signal</keyword>
<keyword evidence="9 10" id="KW-0998">Cell outer membrane</keyword>
<dbReference type="Pfam" id="PF07715">
    <property type="entry name" value="Plug"/>
    <property type="match status" value="1"/>
</dbReference>
<dbReference type="RefSeq" id="WP_379716392.1">
    <property type="nucleotide sequence ID" value="NZ_JBHSMS010000006.1"/>
</dbReference>
<evidence type="ECO:0000313" key="16">
    <source>
        <dbReference type="Proteomes" id="UP001596031"/>
    </source>
</evidence>
<evidence type="ECO:0000256" key="2">
    <source>
        <dbReference type="ARBA" id="ARBA00009810"/>
    </source>
</evidence>
<evidence type="ECO:0000256" key="4">
    <source>
        <dbReference type="ARBA" id="ARBA00022452"/>
    </source>
</evidence>
<evidence type="ECO:0000256" key="10">
    <source>
        <dbReference type="PROSITE-ProRule" id="PRU01360"/>
    </source>
</evidence>
<evidence type="ECO:0000256" key="6">
    <source>
        <dbReference type="ARBA" id="ARBA00023077"/>
    </source>
</evidence>
<keyword evidence="5 10" id="KW-0812">Transmembrane</keyword>
<reference evidence="16" key="1">
    <citation type="journal article" date="2019" name="Int. J. Syst. Evol. Microbiol.">
        <title>The Global Catalogue of Microorganisms (GCM) 10K type strain sequencing project: providing services to taxonomists for standard genome sequencing and annotation.</title>
        <authorList>
            <consortium name="The Broad Institute Genomics Platform"/>
            <consortium name="The Broad Institute Genome Sequencing Center for Infectious Disease"/>
            <person name="Wu L."/>
            <person name="Ma J."/>
        </authorList>
    </citation>
    <scope>NUCLEOTIDE SEQUENCE [LARGE SCALE GENOMIC DNA]</scope>
    <source>
        <strain evidence="16">CCUG 38813</strain>
    </source>
</reference>
<proteinExistence type="inferred from homology"/>
<dbReference type="PROSITE" id="PS52016">
    <property type="entry name" value="TONB_DEPENDENT_REC_3"/>
    <property type="match status" value="1"/>
</dbReference>
<keyword evidence="4 10" id="KW-1134">Transmembrane beta strand</keyword>
<dbReference type="Gene3D" id="2.40.170.20">
    <property type="entry name" value="TonB-dependent receptor, beta-barrel domain"/>
    <property type="match status" value="1"/>
</dbReference>
<feature type="domain" description="TonB-dependent receptor plug" evidence="14">
    <location>
        <begin position="52"/>
        <end position="161"/>
    </location>
</feature>
<dbReference type="Gene3D" id="2.170.130.10">
    <property type="entry name" value="TonB-dependent receptor, plug domain"/>
    <property type="match status" value="1"/>
</dbReference>
<dbReference type="Proteomes" id="UP001596031">
    <property type="component" value="Unassembled WGS sequence"/>
</dbReference>
<evidence type="ECO:0000256" key="3">
    <source>
        <dbReference type="ARBA" id="ARBA00022448"/>
    </source>
</evidence>
<keyword evidence="6 11" id="KW-0798">TonB box</keyword>
<dbReference type="EMBL" id="JBHSMS010000006">
    <property type="protein sequence ID" value="MFC5509891.1"/>
    <property type="molecule type" value="Genomic_DNA"/>
</dbReference>
<keyword evidence="3 10" id="KW-0813">Transport</keyword>
<name>A0ABW0PCZ9_9BURK</name>
<dbReference type="PANTHER" id="PTHR47234">
    <property type="match status" value="1"/>
</dbReference>
<dbReference type="InterPro" id="IPR036942">
    <property type="entry name" value="Beta-barrel_TonB_sf"/>
</dbReference>
<evidence type="ECO:0000256" key="8">
    <source>
        <dbReference type="ARBA" id="ARBA00023170"/>
    </source>
</evidence>
<feature type="chain" id="PRO_5046950311" evidence="12">
    <location>
        <begin position="23"/>
        <end position="850"/>
    </location>
</feature>
<dbReference type="InterPro" id="IPR037066">
    <property type="entry name" value="Plug_dom_sf"/>
</dbReference>
<sequence length="850" mass="90572">MYQRTKIAAAVTLAVSAMSAFAQTTETPVVADSMQKVEVTGSRIKRAAAEGALPVTVVTRAQLEDSGSVTIAEFIRTSTFSTTGQFRPQSGSSAQSFSGANLRGLGSSRTLVLVDGRRVAKAPNVGDAADMNSIPMAAVERIEILTDGASAIYGSEAIGGVINIILRKDFDGVYVSVGKTNPSIKGGDRDEASALFGLTSDKGRFIAGASRTSRDIIFVRDYPWGAAKGASSFSNSFYPALDDGAGGLFRGTTFLGNAGTCDFPDKGFYLAANGRCRYDFNLVAADEAATATKSVFARAEYNISPDFTAYMAASNTNNTSFGRFAPVPDNILVKAGSPNNLSRTPNNDVFLAHRFAAAGNRDTSTDGNLTDISAGIKGTVKGFDIDVGVRRTVSKLVETGRGFVVKGLATTAINNGSYNIVNPFLNTETVLRGITTTTGRDSKFAQSEIYATATHDLFAMAGGTSALYVGAEHRKEVYADIYDSLSEAGEVLGSSGNSASGDREVDAVSAEWTLPFTKTVEGNIAARYEKYSDYGSDFSPKASVRWAPTRAVTLRASVGRGFAAPSLPLITSKPSFSADPVIDPRTCAADGSYTPAQCLTEAIQINGLRIANPTLTSEKSKQYSFGGAWDVNQALTLKADYWNTEITDVLSFIDAQTLVNRDNGTDTRPVPSGLAVRRDPATGAIVQVVSGTTNEGILKYAGIDASAVFSHRYATLGRFRHDLTVSHMLKAETNGVDFNGDFGQPRNRAQLNNTWAVTAFGMSGLDLAYNINMIGKNGKKDEDLRVGSYVTHDVQLSYAPAMLKGFKISIGAVNIGDKLPTLVSDDSKPFNYDLYDAYGRQAYFRLEQKF</sequence>
<evidence type="ECO:0000256" key="1">
    <source>
        <dbReference type="ARBA" id="ARBA00004571"/>
    </source>
</evidence>
<dbReference type="PANTHER" id="PTHR47234:SF2">
    <property type="entry name" value="TONB-DEPENDENT RECEPTOR"/>
    <property type="match status" value="1"/>
</dbReference>
<dbReference type="SUPFAM" id="SSF56935">
    <property type="entry name" value="Porins"/>
    <property type="match status" value="1"/>
</dbReference>
<evidence type="ECO:0000259" key="13">
    <source>
        <dbReference type="Pfam" id="PF00593"/>
    </source>
</evidence>
<evidence type="ECO:0000256" key="7">
    <source>
        <dbReference type="ARBA" id="ARBA00023136"/>
    </source>
</evidence>
<dbReference type="InterPro" id="IPR012910">
    <property type="entry name" value="Plug_dom"/>
</dbReference>
<evidence type="ECO:0000259" key="14">
    <source>
        <dbReference type="Pfam" id="PF07715"/>
    </source>
</evidence>
<evidence type="ECO:0000256" key="5">
    <source>
        <dbReference type="ARBA" id="ARBA00022692"/>
    </source>
</evidence>
<keyword evidence="8 15" id="KW-0675">Receptor</keyword>
<evidence type="ECO:0000313" key="15">
    <source>
        <dbReference type="EMBL" id="MFC5509891.1"/>
    </source>
</evidence>
<comment type="similarity">
    <text evidence="2 10 11">Belongs to the TonB-dependent receptor family.</text>
</comment>
<keyword evidence="16" id="KW-1185">Reference proteome</keyword>
<evidence type="ECO:0000256" key="12">
    <source>
        <dbReference type="SAM" id="SignalP"/>
    </source>
</evidence>
<protein>
    <submittedName>
        <fullName evidence="15">TonB-dependent receptor plug domain-containing protein</fullName>
    </submittedName>
</protein>
<comment type="caution">
    <text evidence="15">The sequence shown here is derived from an EMBL/GenBank/DDBJ whole genome shotgun (WGS) entry which is preliminary data.</text>
</comment>
<feature type="signal peptide" evidence="12">
    <location>
        <begin position="1"/>
        <end position="22"/>
    </location>
</feature>
<evidence type="ECO:0000256" key="9">
    <source>
        <dbReference type="ARBA" id="ARBA00023237"/>
    </source>
</evidence>
<keyword evidence="7 10" id="KW-0472">Membrane</keyword>
<accession>A0ABW0PCZ9</accession>
<dbReference type="InterPro" id="IPR000531">
    <property type="entry name" value="Beta-barrel_TonB"/>
</dbReference>
<gene>
    <name evidence="15" type="ORF">ACFPOU_01975</name>
</gene>
<comment type="subcellular location">
    <subcellularLocation>
        <location evidence="1 10">Cell outer membrane</location>
        <topology evidence="1 10">Multi-pass membrane protein</topology>
    </subcellularLocation>
</comment>
<dbReference type="InterPro" id="IPR039426">
    <property type="entry name" value="TonB-dep_rcpt-like"/>
</dbReference>